<name>A0A1E7F9A7_9STRA</name>
<feature type="transmembrane region" description="Helical" evidence="1">
    <location>
        <begin position="20"/>
        <end position="37"/>
    </location>
</feature>
<reference evidence="2 3" key="1">
    <citation type="submission" date="2016-09" db="EMBL/GenBank/DDBJ databases">
        <title>Extensive genetic diversity and differential bi-allelic expression allows diatom success in the polar Southern Ocean.</title>
        <authorList>
            <consortium name="DOE Joint Genome Institute"/>
            <person name="Mock T."/>
            <person name="Otillar R.P."/>
            <person name="Strauss J."/>
            <person name="Dupont C."/>
            <person name="Frickenhaus S."/>
            <person name="Maumus F."/>
            <person name="Mcmullan M."/>
            <person name="Sanges R."/>
            <person name="Schmutz J."/>
            <person name="Toseland A."/>
            <person name="Valas R."/>
            <person name="Veluchamy A."/>
            <person name="Ward B.J."/>
            <person name="Allen A."/>
            <person name="Barry K."/>
            <person name="Falciatore A."/>
            <person name="Ferrante M."/>
            <person name="Fortunato A.E."/>
            <person name="Gloeckner G."/>
            <person name="Gruber A."/>
            <person name="Hipkin R."/>
            <person name="Janech M."/>
            <person name="Kroth P."/>
            <person name="Leese F."/>
            <person name="Lindquist E."/>
            <person name="Lyon B.R."/>
            <person name="Martin J."/>
            <person name="Mayer C."/>
            <person name="Parker M."/>
            <person name="Quesneville H."/>
            <person name="Raymond J."/>
            <person name="Uhlig C."/>
            <person name="Valentin K.U."/>
            <person name="Worden A.Z."/>
            <person name="Armbrust E.V."/>
            <person name="Bowler C."/>
            <person name="Green B."/>
            <person name="Moulton V."/>
            <person name="Van Oosterhout C."/>
            <person name="Grigoriev I."/>
        </authorList>
    </citation>
    <scope>NUCLEOTIDE SEQUENCE [LARGE SCALE GENOMIC DNA]</scope>
    <source>
        <strain evidence="2 3">CCMP1102</strain>
    </source>
</reference>
<dbReference type="Proteomes" id="UP000095751">
    <property type="component" value="Unassembled WGS sequence"/>
</dbReference>
<evidence type="ECO:0000256" key="1">
    <source>
        <dbReference type="SAM" id="Phobius"/>
    </source>
</evidence>
<dbReference type="InterPro" id="IPR036291">
    <property type="entry name" value="NAD(P)-bd_dom_sf"/>
</dbReference>
<keyword evidence="1" id="KW-1133">Transmembrane helix</keyword>
<dbReference type="EMBL" id="KV784360">
    <property type="protein sequence ID" value="OEU14719.1"/>
    <property type="molecule type" value="Genomic_DNA"/>
</dbReference>
<gene>
    <name evidence="2" type="ORF">FRACYDRAFT_188347</name>
</gene>
<dbReference type="InParanoid" id="A0A1E7F9A7"/>
<dbReference type="OrthoDB" id="37947at2759"/>
<sequence>MSTSSINKGSAAKPFEKKKIAVFGAGGYMGACVFGFLQRAGSLYGTGIAGIGAPRAIVATASGSAGLNGVLSGNFVLAQAGETFIRPTDMMSAESIESKIGGFDAAIVATRYCFKTVSVTSGTYGKGPNDKTKEFYMDQPRSATSALMDDPEYSANVFNNTLAACKNSNMLRHLVVIETDAEFDNGFVGDKYLQLLEESEVPYTYIRPVGRLENIKSFTFKKGIQSDLKISRANSVEELLPVEENKTVYREHIAAVCVQALMTLGWEDNRVIQVDQSPGELDLDPRKVTPSKEWCVNSVIIMNALAGIP</sequence>
<evidence type="ECO:0000313" key="2">
    <source>
        <dbReference type="EMBL" id="OEU14719.1"/>
    </source>
</evidence>
<dbReference type="KEGG" id="fcy:FRACYDRAFT_188347"/>
<organism evidence="2 3">
    <name type="scientific">Fragilariopsis cylindrus CCMP1102</name>
    <dbReference type="NCBI Taxonomy" id="635003"/>
    <lineage>
        <taxon>Eukaryota</taxon>
        <taxon>Sar</taxon>
        <taxon>Stramenopiles</taxon>
        <taxon>Ochrophyta</taxon>
        <taxon>Bacillariophyta</taxon>
        <taxon>Bacillariophyceae</taxon>
        <taxon>Bacillariophycidae</taxon>
        <taxon>Bacillariales</taxon>
        <taxon>Bacillariaceae</taxon>
        <taxon>Fragilariopsis</taxon>
    </lineage>
</organism>
<keyword evidence="1" id="KW-0472">Membrane</keyword>
<proteinExistence type="predicted"/>
<evidence type="ECO:0008006" key="4">
    <source>
        <dbReference type="Google" id="ProtNLM"/>
    </source>
</evidence>
<dbReference type="Gene3D" id="3.40.50.720">
    <property type="entry name" value="NAD(P)-binding Rossmann-like Domain"/>
    <property type="match status" value="1"/>
</dbReference>
<dbReference type="AlphaFoldDB" id="A0A1E7F9A7"/>
<accession>A0A1E7F9A7</accession>
<keyword evidence="3" id="KW-1185">Reference proteome</keyword>
<keyword evidence="1" id="KW-0812">Transmembrane</keyword>
<dbReference type="SUPFAM" id="SSF51735">
    <property type="entry name" value="NAD(P)-binding Rossmann-fold domains"/>
    <property type="match status" value="1"/>
</dbReference>
<evidence type="ECO:0000313" key="3">
    <source>
        <dbReference type="Proteomes" id="UP000095751"/>
    </source>
</evidence>
<protein>
    <recommendedName>
        <fullName evidence="4">NAD(P)-binding domain-containing protein</fullName>
    </recommendedName>
</protein>